<evidence type="ECO:0000313" key="3">
    <source>
        <dbReference type="Proteomes" id="UP001341840"/>
    </source>
</evidence>
<protein>
    <submittedName>
        <fullName evidence="2">Uncharacterized protein</fullName>
    </submittedName>
</protein>
<accession>A0ABU6YTG4</accession>
<feature type="non-terminal residue" evidence="2">
    <location>
        <position position="1"/>
    </location>
</feature>
<feature type="region of interest" description="Disordered" evidence="1">
    <location>
        <begin position="1"/>
        <end position="58"/>
    </location>
</feature>
<evidence type="ECO:0000313" key="2">
    <source>
        <dbReference type="EMBL" id="MED6213702.1"/>
    </source>
</evidence>
<dbReference type="EMBL" id="JASCZI010243878">
    <property type="protein sequence ID" value="MED6213702.1"/>
    <property type="molecule type" value="Genomic_DNA"/>
</dbReference>
<sequence length="137" mass="14578">ANAASDLALPPPTSQIPETVSPPAAIGPQSSVAMAETSSDPSKKRKKKTEEQKITPAPPKFLVADTVAPLNKKGFLKAPEPSIETSELWSSQITLKARVFRTAPQQEARNLLSNGKLGLDRLTETYGLTAGLTKLSN</sequence>
<keyword evidence="3" id="KW-1185">Reference proteome</keyword>
<proteinExistence type="predicted"/>
<comment type="caution">
    <text evidence="2">The sequence shown here is derived from an EMBL/GenBank/DDBJ whole genome shotgun (WGS) entry which is preliminary data.</text>
</comment>
<evidence type="ECO:0000256" key="1">
    <source>
        <dbReference type="SAM" id="MobiDB-lite"/>
    </source>
</evidence>
<organism evidence="2 3">
    <name type="scientific">Stylosanthes scabra</name>
    <dbReference type="NCBI Taxonomy" id="79078"/>
    <lineage>
        <taxon>Eukaryota</taxon>
        <taxon>Viridiplantae</taxon>
        <taxon>Streptophyta</taxon>
        <taxon>Embryophyta</taxon>
        <taxon>Tracheophyta</taxon>
        <taxon>Spermatophyta</taxon>
        <taxon>Magnoliopsida</taxon>
        <taxon>eudicotyledons</taxon>
        <taxon>Gunneridae</taxon>
        <taxon>Pentapetalae</taxon>
        <taxon>rosids</taxon>
        <taxon>fabids</taxon>
        <taxon>Fabales</taxon>
        <taxon>Fabaceae</taxon>
        <taxon>Papilionoideae</taxon>
        <taxon>50 kb inversion clade</taxon>
        <taxon>dalbergioids sensu lato</taxon>
        <taxon>Dalbergieae</taxon>
        <taxon>Pterocarpus clade</taxon>
        <taxon>Stylosanthes</taxon>
    </lineage>
</organism>
<feature type="compositionally biased region" description="Polar residues" evidence="1">
    <location>
        <begin position="28"/>
        <end position="40"/>
    </location>
</feature>
<name>A0ABU6YTG4_9FABA</name>
<gene>
    <name evidence="2" type="ORF">PIB30_095853</name>
</gene>
<reference evidence="2 3" key="1">
    <citation type="journal article" date="2023" name="Plants (Basel)">
        <title>Bridging the Gap: Combining Genomics and Transcriptomics Approaches to Understand Stylosanthes scabra, an Orphan Legume from the Brazilian Caatinga.</title>
        <authorList>
            <person name="Ferreira-Neto J.R.C."/>
            <person name="da Silva M.D."/>
            <person name="Binneck E."/>
            <person name="de Melo N.F."/>
            <person name="da Silva R.H."/>
            <person name="de Melo A.L.T.M."/>
            <person name="Pandolfi V."/>
            <person name="Bustamante F.O."/>
            <person name="Brasileiro-Vidal A.C."/>
            <person name="Benko-Iseppon A.M."/>
        </authorList>
    </citation>
    <scope>NUCLEOTIDE SEQUENCE [LARGE SCALE GENOMIC DNA]</scope>
    <source>
        <tissue evidence="2">Leaves</tissue>
    </source>
</reference>
<dbReference type="Proteomes" id="UP001341840">
    <property type="component" value="Unassembled WGS sequence"/>
</dbReference>